<comment type="caution">
    <text evidence="2">The sequence shown here is derived from an EMBL/GenBank/DDBJ whole genome shotgun (WGS) entry which is preliminary data.</text>
</comment>
<evidence type="ECO:0000313" key="2">
    <source>
        <dbReference type="EMBL" id="MBA0690188.1"/>
    </source>
</evidence>
<feature type="region of interest" description="Disordered" evidence="1">
    <location>
        <begin position="16"/>
        <end position="50"/>
    </location>
</feature>
<organism evidence="2 3">
    <name type="scientific">Gossypium aridum</name>
    <name type="common">American cotton</name>
    <name type="synonym">Erioxylum aridum</name>
    <dbReference type="NCBI Taxonomy" id="34290"/>
    <lineage>
        <taxon>Eukaryota</taxon>
        <taxon>Viridiplantae</taxon>
        <taxon>Streptophyta</taxon>
        <taxon>Embryophyta</taxon>
        <taxon>Tracheophyta</taxon>
        <taxon>Spermatophyta</taxon>
        <taxon>Magnoliopsida</taxon>
        <taxon>eudicotyledons</taxon>
        <taxon>Gunneridae</taxon>
        <taxon>Pentapetalae</taxon>
        <taxon>rosids</taxon>
        <taxon>malvids</taxon>
        <taxon>Malvales</taxon>
        <taxon>Malvaceae</taxon>
        <taxon>Malvoideae</taxon>
        <taxon>Gossypium</taxon>
    </lineage>
</organism>
<gene>
    <name evidence="2" type="ORF">Goari_007881</name>
</gene>
<sequence>MLALLPITAPHIFPPPASGTMLPSSRRTTCSQRQGMEYGTTELPVDGNTW</sequence>
<proteinExistence type="predicted"/>
<keyword evidence="3" id="KW-1185">Reference proteome</keyword>
<name>A0A7J8XS99_GOSAI</name>
<dbReference type="AlphaFoldDB" id="A0A7J8XS99"/>
<evidence type="ECO:0000313" key="3">
    <source>
        <dbReference type="Proteomes" id="UP000593577"/>
    </source>
</evidence>
<dbReference type="EMBL" id="JABFAA010000009">
    <property type="protein sequence ID" value="MBA0690188.1"/>
    <property type="molecule type" value="Genomic_DNA"/>
</dbReference>
<evidence type="ECO:0000256" key="1">
    <source>
        <dbReference type="SAM" id="MobiDB-lite"/>
    </source>
</evidence>
<protein>
    <submittedName>
        <fullName evidence="2">Uncharacterized protein</fullName>
    </submittedName>
</protein>
<dbReference type="Proteomes" id="UP000593577">
    <property type="component" value="Unassembled WGS sequence"/>
</dbReference>
<reference evidence="2 3" key="1">
    <citation type="journal article" date="2019" name="Genome Biol. Evol.">
        <title>Insights into the evolution of the New World diploid cottons (Gossypium, subgenus Houzingenia) based on genome sequencing.</title>
        <authorList>
            <person name="Grover C.E."/>
            <person name="Arick M.A. 2nd"/>
            <person name="Thrash A."/>
            <person name="Conover J.L."/>
            <person name="Sanders W.S."/>
            <person name="Peterson D.G."/>
            <person name="Frelichowski J.E."/>
            <person name="Scheffler J.A."/>
            <person name="Scheffler B.E."/>
            <person name="Wendel J.F."/>
        </authorList>
    </citation>
    <scope>NUCLEOTIDE SEQUENCE [LARGE SCALE GENOMIC DNA]</scope>
    <source>
        <strain evidence="2">185</strain>
        <tissue evidence="2">Leaf</tissue>
    </source>
</reference>
<accession>A0A7J8XS99</accession>
<feature type="compositionally biased region" description="Polar residues" evidence="1">
    <location>
        <begin position="21"/>
        <end position="34"/>
    </location>
</feature>